<dbReference type="KEGG" id="gpi:GPICK_15205"/>
<dbReference type="Pfam" id="PF02589">
    <property type="entry name" value="LUD_dom"/>
    <property type="match status" value="1"/>
</dbReference>
<dbReference type="STRING" id="345632.GPICK_15205"/>
<name>A0A0B5BCR9_9BACT</name>
<dbReference type="EMBL" id="CP009788">
    <property type="protein sequence ID" value="AJE04528.1"/>
    <property type="molecule type" value="Genomic_DNA"/>
</dbReference>
<dbReference type="PANTHER" id="PTHR36179">
    <property type="entry name" value="LUD_DOM DOMAIN-CONTAINING PROTEIN"/>
    <property type="match status" value="1"/>
</dbReference>
<gene>
    <name evidence="2" type="ORF">GPICK_15205</name>
</gene>
<organism evidence="2 3">
    <name type="scientific">Geobacter pickeringii</name>
    <dbReference type="NCBI Taxonomy" id="345632"/>
    <lineage>
        <taxon>Bacteria</taxon>
        <taxon>Pseudomonadati</taxon>
        <taxon>Thermodesulfobacteriota</taxon>
        <taxon>Desulfuromonadia</taxon>
        <taxon>Geobacterales</taxon>
        <taxon>Geobacteraceae</taxon>
        <taxon>Geobacter</taxon>
    </lineage>
</organism>
<dbReference type="PIRSF" id="PIRSF020269">
    <property type="entry name" value="DUF1121"/>
    <property type="match status" value="1"/>
</dbReference>
<keyword evidence="3" id="KW-1185">Reference proteome</keyword>
<dbReference type="RefSeq" id="WP_039744628.1">
    <property type="nucleotide sequence ID" value="NZ_CP009788.1"/>
</dbReference>
<accession>A0A0B5BCR9</accession>
<dbReference type="InterPro" id="IPR009501">
    <property type="entry name" value="UCP020269"/>
</dbReference>
<dbReference type="Proteomes" id="UP000057609">
    <property type="component" value="Chromosome"/>
</dbReference>
<reference evidence="2 3" key="1">
    <citation type="journal article" date="2015" name="Genome Announc.">
        <title>Complete Genome of Geobacter pickeringii G13T, a Metal-Reducing Isolate from Sedimentary Kaolin Deposits.</title>
        <authorList>
            <person name="Badalamenti J.P."/>
            <person name="Bond D.R."/>
        </authorList>
    </citation>
    <scope>NUCLEOTIDE SEQUENCE [LARGE SCALE GENOMIC DNA]</scope>
    <source>
        <strain evidence="2 3">G13</strain>
    </source>
</reference>
<dbReference type="InterPro" id="IPR003741">
    <property type="entry name" value="LUD_dom"/>
</dbReference>
<evidence type="ECO:0000313" key="3">
    <source>
        <dbReference type="Proteomes" id="UP000057609"/>
    </source>
</evidence>
<dbReference type="PANTHER" id="PTHR36179:SF2">
    <property type="entry name" value="LUD DOMAIN-CONTAINING PROTEIN"/>
    <property type="match status" value="1"/>
</dbReference>
<dbReference type="AlphaFoldDB" id="A0A0B5BCR9"/>
<proteinExistence type="predicted"/>
<dbReference type="OrthoDB" id="9809147at2"/>
<evidence type="ECO:0000313" key="2">
    <source>
        <dbReference type="EMBL" id="AJE04528.1"/>
    </source>
</evidence>
<sequence>MSLTTELVDWTYEQKCRTAVAALEKNGFTALYCPGGKEASDYIVAEAAEAQSVGFGGSMSVVDLQVIDRLGEMGKELLIHGQPGLSLEERVAIMRRQLTCDLFLSGTNALTLGGWLVNIDATGNRVGSMFFGPKKVIVVAGRNKLVDGGVEEAITRIKEWASPPNARRLSYKTPCGTTGFCSDCNSPDRICRITTVIDRKPRLTDLRVLVVNEDLGL</sequence>
<protein>
    <submittedName>
        <fullName evidence="2">Lactate utilization protein C</fullName>
    </submittedName>
</protein>
<feature type="domain" description="LUD" evidence="1">
    <location>
        <begin position="19"/>
        <end position="211"/>
    </location>
</feature>
<evidence type="ECO:0000259" key="1">
    <source>
        <dbReference type="Pfam" id="PF02589"/>
    </source>
</evidence>
<dbReference type="HOGENOM" id="CLU_107893_1_0_7"/>